<feature type="region of interest" description="Disordered" evidence="1">
    <location>
        <begin position="32"/>
        <end position="73"/>
    </location>
</feature>
<protein>
    <submittedName>
        <fullName evidence="2">Uncharacterized protein</fullName>
    </submittedName>
</protein>
<keyword evidence="3" id="KW-1185">Reference proteome</keyword>
<evidence type="ECO:0000256" key="1">
    <source>
        <dbReference type="SAM" id="MobiDB-lite"/>
    </source>
</evidence>
<dbReference type="AlphaFoldDB" id="A0A4Y2FBX7"/>
<reference evidence="2 3" key="1">
    <citation type="journal article" date="2019" name="Sci. Rep.">
        <title>Orb-weaving spider Araneus ventricosus genome elucidates the spidroin gene catalogue.</title>
        <authorList>
            <person name="Kono N."/>
            <person name="Nakamura H."/>
            <person name="Ohtoshi R."/>
            <person name="Moran D.A.P."/>
            <person name="Shinohara A."/>
            <person name="Yoshida Y."/>
            <person name="Fujiwara M."/>
            <person name="Mori M."/>
            <person name="Tomita M."/>
            <person name="Arakawa K."/>
        </authorList>
    </citation>
    <scope>NUCLEOTIDE SEQUENCE [LARGE SCALE GENOMIC DNA]</scope>
</reference>
<sequence length="103" mass="11618">MFSANGPELYYGFLARKGICLDTKVKHFRESVTPSMRNGRPRAPSLPAPGASHLRGPNTEMRRKTRVKSEEKDTMSFLRVPQAQRLFGKLSGTCLFPKLKLSH</sequence>
<accession>A0A4Y2FBX7</accession>
<dbReference type="EMBL" id="BGPR01000882">
    <property type="protein sequence ID" value="GBM39023.1"/>
    <property type="molecule type" value="Genomic_DNA"/>
</dbReference>
<dbReference type="Proteomes" id="UP000499080">
    <property type="component" value="Unassembled WGS sequence"/>
</dbReference>
<proteinExistence type="predicted"/>
<name>A0A4Y2FBX7_ARAVE</name>
<evidence type="ECO:0000313" key="2">
    <source>
        <dbReference type="EMBL" id="GBM39023.1"/>
    </source>
</evidence>
<evidence type="ECO:0000313" key="3">
    <source>
        <dbReference type="Proteomes" id="UP000499080"/>
    </source>
</evidence>
<organism evidence="2 3">
    <name type="scientific">Araneus ventricosus</name>
    <name type="common">Orbweaver spider</name>
    <name type="synonym">Epeira ventricosa</name>
    <dbReference type="NCBI Taxonomy" id="182803"/>
    <lineage>
        <taxon>Eukaryota</taxon>
        <taxon>Metazoa</taxon>
        <taxon>Ecdysozoa</taxon>
        <taxon>Arthropoda</taxon>
        <taxon>Chelicerata</taxon>
        <taxon>Arachnida</taxon>
        <taxon>Araneae</taxon>
        <taxon>Araneomorphae</taxon>
        <taxon>Entelegynae</taxon>
        <taxon>Araneoidea</taxon>
        <taxon>Araneidae</taxon>
        <taxon>Araneus</taxon>
    </lineage>
</organism>
<gene>
    <name evidence="2" type="ORF">AVEN_70199_1</name>
</gene>
<comment type="caution">
    <text evidence="2">The sequence shown here is derived from an EMBL/GenBank/DDBJ whole genome shotgun (WGS) entry which is preliminary data.</text>
</comment>